<name>A0A0L0FGV1_9EUKA</name>
<proteinExistence type="predicted"/>
<dbReference type="Proteomes" id="UP000054560">
    <property type="component" value="Unassembled WGS sequence"/>
</dbReference>
<keyword evidence="3" id="KW-1185">Reference proteome</keyword>
<dbReference type="AlphaFoldDB" id="A0A0L0FGV1"/>
<dbReference type="EMBL" id="KQ243322">
    <property type="protein sequence ID" value="KNC75985.1"/>
    <property type="molecule type" value="Genomic_DNA"/>
</dbReference>
<feature type="region of interest" description="Disordered" evidence="1">
    <location>
        <begin position="10"/>
        <end position="33"/>
    </location>
</feature>
<dbReference type="GeneID" id="25912009"/>
<feature type="region of interest" description="Disordered" evidence="1">
    <location>
        <begin position="112"/>
        <end position="133"/>
    </location>
</feature>
<feature type="compositionally biased region" description="Low complexity" evidence="1">
    <location>
        <begin position="112"/>
        <end position="125"/>
    </location>
</feature>
<evidence type="ECO:0000256" key="1">
    <source>
        <dbReference type="SAM" id="MobiDB-lite"/>
    </source>
</evidence>
<evidence type="ECO:0000313" key="2">
    <source>
        <dbReference type="EMBL" id="KNC75985.1"/>
    </source>
</evidence>
<sequence>MGILCCRPRRGDDEESQPLLKEGGQHIGNQTLDEDERRGSVFVGSGYDEHSVLLVILERTANELIDINRVTLGSQLCKRDYMERENHYRGLRELQIISQPLVHDITHTYTHTPTPMTLHTHTHTPTHTDTHTR</sequence>
<reference evidence="2 3" key="1">
    <citation type="submission" date="2011-02" db="EMBL/GenBank/DDBJ databases">
        <title>The Genome Sequence of Sphaeroforma arctica JP610.</title>
        <authorList>
            <consortium name="The Broad Institute Genome Sequencing Platform"/>
            <person name="Russ C."/>
            <person name="Cuomo C."/>
            <person name="Young S.K."/>
            <person name="Zeng Q."/>
            <person name="Gargeya S."/>
            <person name="Alvarado L."/>
            <person name="Berlin A."/>
            <person name="Chapman S.B."/>
            <person name="Chen Z."/>
            <person name="Freedman E."/>
            <person name="Gellesch M."/>
            <person name="Goldberg J."/>
            <person name="Griggs A."/>
            <person name="Gujja S."/>
            <person name="Heilman E."/>
            <person name="Heiman D."/>
            <person name="Howarth C."/>
            <person name="Mehta T."/>
            <person name="Neiman D."/>
            <person name="Pearson M."/>
            <person name="Roberts A."/>
            <person name="Saif S."/>
            <person name="Shea T."/>
            <person name="Shenoy N."/>
            <person name="Sisk P."/>
            <person name="Stolte C."/>
            <person name="Sykes S."/>
            <person name="White J."/>
            <person name="Yandava C."/>
            <person name="Burger G."/>
            <person name="Gray M.W."/>
            <person name="Holland P.W.H."/>
            <person name="King N."/>
            <person name="Lang F.B.F."/>
            <person name="Roger A.J."/>
            <person name="Ruiz-Trillo I."/>
            <person name="Haas B."/>
            <person name="Nusbaum C."/>
            <person name="Birren B."/>
        </authorList>
    </citation>
    <scope>NUCLEOTIDE SEQUENCE [LARGE SCALE GENOMIC DNA]</scope>
    <source>
        <strain evidence="2 3">JP610</strain>
    </source>
</reference>
<accession>A0A0L0FGV1</accession>
<dbReference type="RefSeq" id="XP_014149887.1">
    <property type="nucleotide sequence ID" value="XM_014294412.1"/>
</dbReference>
<gene>
    <name evidence="2" type="ORF">SARC_11505</name>
</gene>
<organism evidence="2 3">
    <name type="scientific">Sphaeroforma arctica JP610</name>
    <dbReference type="NCBI Taxonomy" id="667725"/>
    <lineage>
        <taxon>Eukaryota</taxon>
        <taxon>Ichthyosporea</taxon>
        <taxon>Ichthyophonida</taxon>
        <taxon>Sphaeroforma</taxon>
    </lineage>
</organism>
<evidence type="ECO:0000313" key="3">
    <source>
        <dbReference type="Proteomes" id="UP000054560"/>
    </source>
</evidence>
<protein>
    <submittedName>
        <fullName evidence="2">Uncharacterized protein</fullName>
    </submittedName>
</protein>